<reference evidence="2 3" key="1">
    <citation type="submission" date="2018-08" db="EMBL/GenBank/DDBJ databases">
        <title>Genome Sequence of Clavibacter michiganensis Subspecies type strains, and the Atypical Peach-Colored Strains Isolated from Tomato.</title>
        <authorList>
            <person name="Osdaghi E."/>
            <person name="Portier P."/>
            <person name="Briand M."/>
            <person name="Jacques M.-A."/>
        </authorList>
    </citation>
    <scope>NUCLEOTIDE SEQUENCE [LARGE SCALE GENOMIC DNA]</scope>
    <source>
        <strain evidence="2 3">CFBP 7577</strain>
    </source>
</reference>
<feature type="transmembrane region" description="Helical" evidence="1">
    <location>
        <begin position="20"/>
        <end position="41"/>
    </location>
</feature>
<proteinExistence type="predicted"/>
<feature type="transmembrane region" description="Helical" evidence="1">
    <location>
        <begin position="48"/>
        <end position="66"/>
    </location>
</feature>
<organism evidence="2 3">
    <name type="scientific">Clavibacter nebraskensis</name>
    <dbReference type="NCBI Taxonomy" id="31963"/>
    <lineage>
        <taxon>Bacteria</taxon>
        <taxon>Bacillati</taxon>
        <taxon>Actinomycetota</taxon>
        <taxon>Actinomycetes</taxon>
        <taxon>Micrococcales</taxon>
        <taxon>Microbacteriaceae</taxon>
        <taxon>Clavibacter</taxon>
    </lineage>
</organism>
<dbReference type="AlphaFoldDB" id="A0A399Q2L8"/>
<name>A0A399Q2L8_9MICO</name>
<evidence type="ECO:0000313" key="2">
    <source>
        <dbReference type="EMBL" id="RIJ13133.1"/>
    </source>
</evidence>
<feature type="transmembrane region" description="Helical" evidence="1">
    <location>
        <begin position="78"/>
        <end position="108"/>
    </location>
</feature>
<evidence type="ECO:0000256" key="1">
    <source>
        <dbReference type="SAM" id="Phobius"/>
    </source>
</evidence>
<comment type="caution">
    <text evidence="2">The sequence shown here is derived from an EMBL/GenBank/DDBJ whole genome shotgun (WGS) entry which is preliminary data.</text>
</comment>
<gene>
    <name evidence="2" type="ORF">DZF97_07380</name>
</gene>
<accession>A0A399Q2L8</accession>
<evidence type="ECO:0000313" key="3">
    <source>
        <dbReference type="Proteomes" id="UP000265361"/>
    </source>
</evidence>
<sequence length="124" mass="12871">MSMTNQNGQDEFGTTNRNRVALIGLAGTAIIAVVAALVGIIDSATARPWLSFVLTFVVIALVLGLLPRMRGWHTVPWVSIAMVAVIAAGFVSSSGVILGLGALLFVIATGAHEARSRRSSGAAR</sequence>
<dbReference type="EMBL" id="QWED01000179">
    <property type="protein sequence ID" value="RIJ13133.1"/>
    <property type="molecule type" value="Genomic_DNA"/>
</dbReference>
<keyword evidence="1" id="KW-0812">Transmembrane</keyword>
<protein>
    <submittedName>
        <fullName evidence="2">Uncharacterized protein</fullName>
    </submittedName>
</protein>
<dbReference type="Proteomes" id="UP000265361">
    <property type="component" value="Unassembled WGS sequence"/>
</dbReference>
<keyword evidence="1" id="KW-1133">Transmembrane helix</keyword>
<keyword evidence="1" id="KW-0472">Membrane</keyword>